<evidence type="ECO:0000313" key="4">
    <source>
        <dbReference type="Proteomes" id="UP001165561"/>
    </source>
</evidence>
<sequence length="94" mass="9555">EIGALTAGSSAGQPLAAHQPHLLPLADRVLDPTDVDHLAGHDVVVLALPHGASGAVTEALAEHGDPALVVDCGADHRLDDAADWEAFYGTPHTG</sequence>
<name>A0ABT5TS75_9MICO</name>
<dbReference type="PANTHER" id="PTHR32338">
    <property type="entry name" value="N-ACETYL-GAMMA-GLUTAMYL-PHOSPHATE REDUCTASE, CHLOROPLASTIC-RELATED-RELATED"/>
    <property type="match status" value="1"/>
</dbReference>
<dbReference type="Gene3D" id="3.40.50.720">
    <property type="entry name" value="NAD(P)-binding Rossmann-like Domain"/>
    <property type="match status" value="1"/>
</dbReference>
<gene>
    <name evidence="3" type="ORF">PU560_00320</name>
</gene>
<comment type="caution">
    <text evidence="3">The sequence shown here is derived from an EMBL/GenBank/DDBJ whole genome shotgun (WGS) entry which is preliminary data.</text>
</comment>
<dbReference type="InterPro" id="IPR036291">
    <property type="entry name" value="NAD(P)-bd_dom_sf"/>
</dbReference>
<proteinExistence type="predicted"/>
<dbReference type="InterPro" id="IPR050085">
    <property type="entry name" value="AGPR"/>
</dbReference>
<dbReference type="Pfam" id="PF01118">
    <property type="entry name" value="Semialdhyde_dh"/>
    <property type="match status" value="1"/>
</dbReference>
<feature type="non-terminal residue" evidence="3">
    <location>
        <position position="94"/>
    </location>
</feature>
<evidence type="ECO:0000256" key="1">
    <source>
        <dbReference type="ARBA" id="ARBA00022571"/>
    </source>
</evidence>
<keyword evidence="1" id="KW-0055">Arginine biosynthesis</keyword>
<dbReference type="PANTHER" id="PTHR32338:SF10">
    <property type="entry name" value="N-ACETYL-GAMMA-GLUTAMYL-PHOSPHATE REDUCTASE, CHLOROPLASTIC-RELATED"/>
    <property type="match status" value="1"/>
</dbReference>
<dbReference type="SMART" id="SM00859">
    <property type="entry name" value="Semialdhyde_dh"/>
    <property type="match status" value="1"/>
</dbReference>
<accession>A0ABT5TS75</accession>
<organism evidence="3 4">
    <name type="scientific">Georgenia halotolerans</name>
    <dbReference type="NCBI Taxonomy" id="3028317"/>
    <lineage>
        <taxon>Bacteria</taxon>
        <taxon>Bacillati</taxon>
        <taxon>Actinomycetota</taxon>
        <taxon>Actinomycetes</taxon>
        <taxon>Micrococcales</taxon>
        <taxon>Bogoriellaceae</taxon>
        <taxon>Georgenia</taxon>
    </lineage>
</organism>
<keyword evidence="4" id="KW-1185">Reference proteome</keyword>
<dbReference type="EMBL" id="JARACI010000074">
    <property type="protein sequence ID" value="MDD9204903.1"/>
    <property type="molecule type" value="Genomic_DNA"/>
</dbReference>
<feature type="non-terminal residue" evidence="3">
    <location>
        <position position="1"/>
    </location>
</feature>
<evidence type="ECO:0000259" key="2">
    <source>
        <dbReference type="SMART" id="SM00859"/>
    </source>
</evidence>
<dbReference type="SUPFAM" id="SSF51735">
    <property type="entry name" value="NAD(P)-binding Rossmann-fold domains"/>
    <property type="match status" value="1"/>
</dbReference>
<dbReference type="InterPro" id="IPR000534">
    <property type="entry name" value="Semialdehyde_DH_NAD-bd"/>
</dbReference>
<protein>
    <submittedName>
        <fullName evidence="3">N-acetyl-gamma-glutamyl-phosphate reductase</fullName>
    </submittedName>
</protein>
<evidence type="ECO:0000313" key="3">
    <source>
        <dbReference type="EMBL" id="MDD9204903.1"/>
    </source>
</evidence>
<reference evidence="3" key="1">
    <citation type="submission" date="2023-02" db="EMBL/GenBank/DDBJ databases">
        <title>Georgenia sp.10Sc9-8, isolated from a soil sample collected from the Taklamakan desert.</title>
        <authorList>
            <person name="Liu S."/>
        </authorList>
    </citation>
    <scope>NUCLEOTIDE SEQUENCE</scope>
    <source>
        <strain evidence="3">10Sc9-8</strain>
    </source>
</reference>
<keyword evidence="1" id="KW-0028">Amino-acid biosynthesis</keyword>
<feature type="domain" description="Semialdehyde dehydrogenase NAD-binding" evidence="2">
    <location>
        <begin position="1"/>
        <end position="94"/>
    </location>
</feature>
<dbReference type="Proteomes" id="UP001165561">
    <property type="component" value="Unassembled WGS sequence"/>
</dbReference>